<feature type="domain" description="DUF7153" evidence="2">
    <location>
        <begin position="103"/>
        <end position="230"/>
    </location>
</feature>
<keyword evidence="4" id="KW-1185">Reference proteome</keyword>
<dbReference type="Proteomes" id="UP000677054">
    <property type="component" value="Unassembled WGS sequence"/>
</dbReference>
<evidence type="ECO:0000259" key="2">
    <source>
        <dbReference type="Pfam" id="PF23672"/>
    </source>
</evidence>
<name>A0A7R9AB25_9CRUS</name>
<proteinExistence type="predicted"/>
<evidence type="ECO:0000313" key="4">
    <source>
        <dbReference type="Proteomes" id="UP000677054"/>
    </source>
</evidence>
<dbReference type="AlphaFoldDB" id="A0A7R9AB25"/>
<accession>A0A7R9AB25</accession>
<feature type="region of interest" description="Disordered" evidence="1">
    <location>
        <begin position="255"/>
        <end position="280"/>
    </location>
</feature>
<dbReference type="Pfam" id="PF23672">
    <property type="entry name" value="DUF7153"/>
    <property type="match status" value="1"/>
</dbReference>
<dbReference type="InterPro" id="IPR055577">
    <property type="entry name" value="DUF7153"/>
</dbReference>
<evidence type="ECO:0000313" key="3">
    <source>
        <dbReference type="EMBL" id="CAD7250673.1"/>
    </source>
</evidence>
<organism evidence="3">
    <name type="scientific">Darwinula stevensoni</name>
    <dbReference type="NCBI Taxonomy" id="69355"/>
    <lineage>
        <taxon>Eukaryota</taxon>
        <taxon>Metazoa</taxon>
        <taxon>Ecdysozoa</taxon>
        <taxon>Arthropoda</taxon>
        <taxon>Crustacea</taxon>
        <taxon>Oligostraca</taxon>
        <taxon>Ostracoda</taxon>
        <taxon>Podocopa</taxon>
        <taxon>Podocopida</taxon>
        <taxon>Darwinulocopina</taxon>
        <taxon>Darwinuloidea</taxon>
        <taxon>Darwinulidae</taxon>
        <taxon>Darwinula</taxon>
    </lineage>
</organism>
<dbReference type="EMBL" id="LR902516">
    <property type="protein sequence ID" value="CAD7250673.1"/>
    <property type="molecule type" value="Genomic_DNA"/>
</dbReference>
<protein>
    <recommendedName>
        <fullName evidence="2">DUF7153 domain-containing protein</fullName>
    </recommendedName>
</protein>
<evidence type="ECO:0000256" key="1">
    <source>
        <dbReference type="SAM" id="MobiDB-lite"/>
    </source>
</evidence>
<dbReference type="OrthoDB" id="6381532at2759"/>
<reference evidence="3" key="1">
    <citation type="submission" date="2020-11" db="EMBL/GenBank/DDBJ databases">
        <authorList>
            <person name="Tran Van P."/>
        </authorList>
    </citation>
    <scope>NUCLEOTIDE SEQUENCE</scope>
</reference>
<dbReference type="PANTHER" id="PTHR22198">
    <property type="entry name" value="FERM DOMAIN-CONTAINING PROTEIN"/>
    <property type="match status" value="1"/>
</dbReference>
<feature type="compositionally biased region" description="Basic and acidic residues" evidence="1">
    <location>
        <begin position="262"/>
        <end position="280"/>
    </location>
</feature>
<dbReference type="EMBL" id="CAJPEV010002999">
    <property type="protein sequence ID" value="CAG0898639.1"/>
    <property type="molecule type" value="Genomic_DNA"/>
</dbReference>
<dbReference type="PANTHER" id="PTHR22198:SF1">
    <property type="entry name" value="FERM DOMAIN-CONTAINING PROTEIN"/>
    <property type="match status" value="1"/>
</dbReference>
<sequence length="280" mass="31615">MYVCSVKDKELNDGFGGWLNGSWECLAFLESRPTGCILLRLSGEGNKIVRMENSTDTYRSVALLSLASHALTLKLSHEEQKHHLYDSLTMATEGIFGGIILDSMEKGGLYGELDEIKVELRLVDQAPPPENQASILMGFHDLSSPSFGCMMESRWKQWTGARNMYLNLSDDFCLDTIRFYRRVGTGSEPSFRYLVVATCDNVHRGNLDRMMDFVHRLRINQLGSYVSIYRRLAPGWSPSTSWESFTSLSPVASRQSPPFNHHLSDSGRDSLDSFTREHGI</sequence>
<gene>
    <name evidence="3" type="ORF">DSTB1V02_LOCUS10443</name>
</gene>